<gene>
    <name evidence="1" type="ORF">SAMN05444278_10426</name>
</gene>
<dbReference type="RefSeq" id="WP_143185655.1">
    <property type="nucleotide sequence ID" value="NZ_FQTW01000004.1"/>
</dbReference>
<dbReference type="STRING" id="1155689.SAMN05444278_10426"/>
<dbReference type="Proteomes" id="UP000184462">
    <property type="component" value="Unassembled WGS sequence"/>
</dbReference>
<evidence type="ECO:0000313" key="1">
    <source>
        <dbReference type="EMBL" id="SHE67519.1"/>
    </source>
</evidence>
<accession>A0A1M4VEY3</accession>
<reference evidence="1 2" key="1">
    <citation type="submission" date="2016-11" db="EMBL/GenBank/DDBJ databases">
        <authorList>
            <person name="Jaros S."/>
            <person name="Januszkiewicz K."/>
            <person name="Wedrychowicz H."/>
        </authorList>
    </citation>
    <scope>NUCLEOTIDE SEQUENCE [LARGE SCALE GENOMIC DNA]</scope>
    <source>
        <strain evidence="1 2">DSM 25661</strain>
    </source>
</reference>
<dbReference type="AlphaFoldDB" id="A0A1M4VEY3"/>
<name>A0A1M4VEY3_9FLAO</name>
<organism evidence="1 2">
    <name type="scientific">Psychroflexus salarius</name>
    <dbReference type="NCBI Taxonomy" id="1155689"/>
    <lineage>
        <taxon>Bacteria</taxon>
        <taxon>Pseudomonadati</taxon>
        <taxon>Bacteroidota</taxon>
        <taxon>Flavobacteriia</taxon>
        <taxon>Flavobacteriales</taxon>
        <taxon>Flavobacteriaceae</taxon>
        <taxon>Psychroflexus</taxon>
    </lineage>
</organism>
<proteinExistence type="predicted"/>
<sequence>MKALATNLKVNHRNIVDLNNISPEKDSSLIKLSNSSQSIQLMVAPNEGGRVKSLKFRDYEIIGDLSQTSYQENYASAVLFPFAGSA</sequence>
<evidence type="ECO:0000313" key="2">
    <source>
        <dbReference type="Proteomes" id="UP000184462"/>
    </source>
</evidence>
<protein>
    <submittedName>
        <fullName evidence="1">Uncharacterized protein</fullName>
    </submittedName>
</protein>
<dbReference type="EMBL" id="FQTW01000004">
    <property type="protein sequence ID" value="SHE67519.1"/>
    <property type="molecule type" value="Genomic_DNA"/>
</dbReference>
<keyword evidence="2" id="KW-1185">Reference proteome</keyword>